<feature type="domain" description="Peptidase M16 N-terminal" evidence="1">
    <location>
        <begin position="74"/>
        <end position="157"/>
    </location>
</feature>
<dbReference type="PANTHER" id="PTHR43016">
    <property type="entry name" value="PRESEQUENCE PROTEASE"/>
    <property type="match status" value="1"/>
</dbReference>
<proteinExistence type="predicted"/>
<dbReference type="FunFam" id="3.30.830.10:FF:000031">
    <property type="entry name" value="Putative zinc metalloprotease"/>
    <property type="match status" value="1"/>
</dbReference>
<dbReference type="EMBL" id="KN824403">
    <property type="protein sequence ID" value="KIM20884.1"/>
    <property type="molecule type" value="Genomic_DNA"/>
</dbReference>
<dbReference type="Gene3D" id="3.30.830.10">
    <property type="entry name" value="Metalloenzyme, LuxS/M16 peptidase-like"/>
    <property type="match status" value="4"/>
</dbReference>
<dbReference type="InterPro" id="IPR011765">
    <property type="entry name" value="Pept_M16_N"/>
</dbReference>
<dbReference type="HOGENOM" id="CLU_006065_0_0_1"/>
<feature type="domain" description="Peptidase M16 C-terminal" evidence="2">
    <location>
        <begin position="213"/>
        <end position="406"/>
    </location>
</feature>
<evidence type="ECO:0000259" key="2">
    <source>
        <dbReference type="Pfam" id="PF05193"/>
    </source>
</evidence>
<dbReference type="Proteomes" id="UP000054097">
    <property type="component" value="Unassembled WGS sequence"/>
</dbReference>
<dbReference type="AlphaFoldDB" id="A0A0C3ALF9"/>
<keyword evidence="4" id="KW-1185">Reference proteome</keyword>
<accession>A0A0C3ALF9</accession>
<organism evidence="3 4">
    <name type="scientific">Serendipita vermifera MAFF 305830</name>
    <dbReference type="NCBI Taxonomy" id="933852"/>
    <lineage>
        <taxon>Eukaryota</taxon>
        <taxon>Fungi</taxon>
        <taxon>Dikarya</taxon>
        <taxon>Basidiomycota</taxon>
        <taxon>Agaricomycotina</taxon>
        <taxon>Agaricomycetes</taxon>
        <taxon>Sebacinales</taxon>
        <taxon>Serendipitaceae</taxon>
        <taxon>Serendipita</taxon>
    </lineage>
</organism>
<reference evidence="3 4" key="1">
    <citation type="submission" date="2014-04" db="EMBL/GenBank/DDBJ databases">
        <authorList>
            <consortium name="DOE Joint Genome Institute"/>
            <person name="Kuo A."/>
            <person name="Zuccaro A."/>
            <person name="Kohler A."/>
            <person name="Nagy L.G."/>
            <person name="Floudas D."/>
            <person name="Copeland A."/>
            <person name="Barry K.W."/>
            <person name="Cichocki N."/>
            <person name="Veneault-Fourrey C."/>
            <person name="LaButti K."/>
            <person name="Lindquist E.A."/>
            <person name="Lipzen A."/>
            <person name="Lundell T."/>
            <person name="Morin E."/>
            <person name="Murat C."/>
            <person name="Sun H."/>
            <person name="Tunlid A."/>
            <person name="Henrissat B."/>
            <person name="Grigoriev I.V."/>
            <person name="Hibbett D.S."/>
            <person name="Martin F."/>
            <person name="Nordberg H.P."/>
            <person name="Cantor M.N."/>
            <person name="Hua S.X."/>
        </authorList>
    </citation>
    <scope>NUCLEOTIDE SEQUENCE [LARGE SCALE GENOMIC DNA]</scope>
    <source>
        <strain evidence="3 4">MAFF 305830</strain>
    </source>
</reference>
<evidence type="ECO:0000313" key="3">
    <source>
        <dbReference type="EMBL" id="KIM20884.1"/>
    </source>
</evidence>
<protein>
    <recommendedName>
        <fullName evidence="5">Mitochondrial presequence protease</fullName>
    </recommendedName>
</protein>
<dbReference type="FunFam" id="3.30.830.10:FF:000015">
    <property type="entry name" value="Putative zinc metalloprotease"/>
    <property type="match status" value="1"/>
</dbReference>
<name>A0A0C3ALF9_SERVB</name>
<dbReference type="Pfam" id="PF05193">
    <property type="entry name" value="Peptidase_M16_C"/>
    <property type="match status" value="1"/>
</dbReference>
<sequence length="1077" mass="120631">MSSPPIEETNGSNNTSTSESVGDFHLLKRIALNYTDVTITKWRSEKTGLRVIHVDYEGPIINGYFAVATEIFDDSGCPHTLEHLVFHGSEQYPYSDALQRIAFRSFASTPNAYTAQDTTVYTISTAGGTSFLRLLPVYVDHILYPRLTESTFVTEVFHINGEGQDAGVVYSEMQGRQNTVADLVDLAYRRKLFPKGNGYRSETGGLMEALRTLNLAKIQDYHSRYYAPHNLCLVVTGRLSTQALLEEVQKTIEVRAGVHEQDKGIKPDEWKRPFMETESAIVPKIESNSSISVEFPAKEERFGEITIVTIGPSPDDEQTSAALSLLGEYLTGNIVAPLNKELVDIANPYCTSIGIGSTARAKFTEIHVTLSDVPTKYLGNLEIKLRKILQKIARQGLDMKRMHSIIDRVERLGRHGLEEVGGEAFSGIILQDFLYGDDYSEKLEKQLQLPELFHKLRSLKHQDWLDILDRWVIQPNMLVVRARPSSTMAQRLESEEKARIQEQVSRLGPGGLEKRTHMVHEAKAKNEEPMPDEVVESIHVPDVKTITWISVQSASTIADSRELEAVEPSSQLLARHLEADSVALPFALHFDHVSSQFVTVTTYISLGAVPDDKKTLVYIFETLFFASEVSLEDGTVLSEAELIHQLEHDLVSYSLDHCDGYPELLCLSLRVDVARYDLAIQWMRRLLWSNKASTTKLQSRIAILKQSLPEYLRDPQSVLSELQAEELYTESFTKRAFYARRLIEWVPEFERRLKQDPRGVVNEVEDLRASLLKPSELRFSVIGDVLKLDRPRSSWLEKFQSLPFAPVAPVRLLNETLSTLGKKPGKRAVIVSLANIESSFSSQHALGILGFSHPQTPALLVALDVLSGAELYFWKRIRGAGLAYGASASLDVQIGHVSFDAWTSPNAAKAYQEAKRVVEGLVNGTIPLENHKLEAAKSSYAYTLAEGFSTRSSMAHFIFTNRVLRGRSSSWIQDRLAAIQDVTVEEVLDMMKQHILPLFQSETSVAFVVCGPGQVDDIASGYRAEGYDVEIRHMDDRVPWADDAEDSNFTTKALKLLGKAVSAGEMLVKWTQGLFHL</sequence>
<evidence type="ECO:0000313" key="4">
    <source>
        <dbReference type="Proteomes" id="UP000054097"/>
    </source>
</evidence>
<dbReference type="PANTHER" id="PTHR43016:SF16">
    <property type="entry name" value="METALLOPROTEASE, PUTATIVE (AFU_ORTHOLOGUE AFUA_4G07610)-RELATED"/>
    <property type="match status" value="1"/>
</dbReference>
<dbReference type="SUPFAM" id="SSF63411">
    <property type="entry name" value="LuxS/MPP-like metallohydrolase"/>
    <property type="match status" value="3"/>
</dbReference>
<dbReference type="GO" id="GO:0046872">
    <property type="term" value="F:metal ion binding"/>
    <property type="evidence" value="ECO:0007669"/>
    <property type="project" value="InterPro"/>
</dbReference>
<dbReference type="InterPro" id="IPR011249">
    <property type="entry name" value="Metalloenz_LuxS/M16"/>
</dbReference>
<evidence type="ECO:0000259" key="1">
    <source>
        <dbReference type="Pfam" id="PF00675"/>
    </source>
</evidence>
<evidence type="ECO:0008006" key="5">
    <source>
        <dbReference type="Google" id="ProtNLM"/>
    </source>
</evidence>
<dbReference type="OrthoDB" id="4953at2759"/>
<reference evidence="4" key="2">
    <citation type="submission" date="2015-01" db="EMBL/GenBank/DDBJ databases">
        <title>Evolutionary Origins and Diversification of the Mycorrhizal Mutualists.</title>
        <authorList>
            <consortium name="DOE Joint Genome Institute"/>
            <consortium name="Mycorrhizal Genomics Consortium"/>
            <person name="Kohler A."/>
            <person name="Kuo A."/>
            <person name="Nagy L.G."/>
            <person name="Floudas D."/>
            <person name="Copeland A."/>
            <person name="Barry K.W."/>
            <person name="Cichocki N."/>
            <person name="Veneault-Fourrey C."/>
            <person name="LaButti K."/>
            <person name="Lindquist E.A."/>
            <person name="Lipzen A."/>
            <person name="Lundell T."/>
            <person name="Morin E."/>
            <person name="Murat C."/>
            <person name="Riley R."/>
            <person name="Ohm R."/>
            <person name="Sun H."/>
            <person name="Tunlid A."/>
            <person name="Henrissat B."/>
            <person name="Grigoriev I.V."/>
            <person name="Hibbett D.S."/>
            <person name="Martin F."/>
        </authorList>
    </citation>
    <scope>NUCLEOTIDE SEQUENCE [LARGE SCALE GENOMIC DNA]</scope>
    <source>
        <strain evidence="4">MAFF 305830</strain>
    </source>
</reference>
<dbReference type="STRING" id="933852.A0A0C3ALF9"/>
<gene>
    <name evidence="3" type="ORF">M408DRAFT_30019</name>
</gene>
<dbReference type="InterPro" id="IPR007863">
    <property type="entry name" value="Peptidase_M16_C"/>
</dbReference>
<dbReference type="Pfam" id="PF00675">
    <property type="entry name" value="Peptidase_M16"/>
    <property type="match status" value="1"/>
</dbReference>